<dbReference type="OrthoDB" id="538817at2759"/>
<sequence>MFSFEEMEERVLMFLEVFGNTQVRDITVAQIRNVSHRLSTFFQSGDHSSDGLAGYVDFKEMKMKERDFVEEQIAHWSKESSVCATLEQWQSRVQQDLAERYDNRDNLIDWDFVFRLTDYTNLLKFPEYRVWRNTGVAFDVSHINPRRGFEYNYTNPNKTLCFFDKKGRGFFNGDIKCGPFFAFGAKTENKEICFRTADGTCRYGNGVVSMHNIRAWLYTLMTGLQWPWADHKFAWDDEKNYNYLPPGTPSTVEHKVQFPRVKVHLVGLDFNRFLTRMNGKHQMQAAFFGASCTSFMTESLFRTLMAADGIVLAETAKFIVDAEEEAKVAYEDKILEFATAGGWGKDAPLTAHLHENQPEPKKGSEAETTAQQTTLRRYNMPFQIALKKQ</sequence>
<evidence type="ECO:0000259" key="2">
    <source>
        <dbReference type="Pfam" id="PF14740"/>
    </source>
</evidence>
<dbReference type="AlphaFoldDB" id="A0A7G2C8W7"/>
<dbReference type="PANTHER" id="PTHR22118">
    <property type="entry name" value="DYNEIN ASSEMBLY FACTOR 3, AXONEMAL"/>
    <property type="match status" value="1"/>
</dbReference>
<dbReference type="EMBL" id="LR877149">
    <property type="protein sequence ID" value="CAD2215564.1"/>
    <property type="molecule type" value="Genomic_DNA"/>
</dbReference>
<dbReference type="Pfam" id="PF14740">
    <property type="entry name" value="DUF4471"/>
    <property type="match status" value="1"/>
</dbReference>
<evidence type="ECO:0000313" key="4">
    <source>
        <dbReference type="Proteomes" id="UP000515908"/>
    </source>
</evidence>
<feature type="compositionally biased region" description="Basic and acidic residues" evidence="1">
    <location>
        <begin position="352"/>
        <end position="365"/>
    </location>
</feature>
<dbReference type="InterPro" id="IPR039304">
    <property type="entry name" value="DNAAF3"/>
</dbReference>
<protein>
    <recommendedName>
        <fullName evidence="2">Dynein assembly factor 3 C-terminal domain-containing protein</fullName>
    </recommendedName>
</protein>
<accession>A0A7G2C8W7</accession>
<feature type="domain" description="Dynein assembly factor 3 C-terminal" evidence="2">
    <location>
        <begin position="57"/>
        <end position="343"/>
    </location>
</feature>
<dbReference type="PANTHER" id="PTHR22118:SF14">
    <property type="entry name" value="DYNEIN AXONEMAL ASSEMBLY FACTOR 3"/>
    <property type="match status" value="1"/>
</dbReference>
<proteinExistence type="predicted"/>
<keyword evidence="4" id="KW-1185">Reference proteome</keyword>
<dbReference type="VEuPathDB" id="TriTrypDB:ADEAN_000301900"/>
<feature type="region of interest" description="Disordered" evidence="1">
    <location>
        <begin position="348"/>
        <end position="374"/>
    </location>
</feature>
<evidence type="ECO:0000256" key="1">
    <source>
        <dbReference type="SAM" id="MobiDB-lite"/>
    </source>
</evidence>
<organism evidence="3 4">
    <name type="scientific">Angomonas deanei</name>
    <dbReference type="NCBI Taxonomy" id="59799"/>
    <lineage>
        <taxon>Eukaryota</taxon>
        <taxon>Discoba</taxon>
        <taxon>Euglenozoa</taxon>
        <taxon>Kinetoplastea</taxon>
        <taxon>Metakinetoplastina</taxon>
        <taxon>Trypanosomatida</taxon>
        <taxon>Trypanosomatidae</taxon>
        <taxon>Strigomonadinae</taxon>
        <taxon>Angomonas</taxon>
    </lineage>
</organism>
<reference evidence="3 4" key="1">
    <citation type="submission" date="2020-08" db="EMBL/GenBank/DDBJ databases">
        <authorList>
            <person name="Newling K."/>
            <person name="Davey J."/>
            <person name="Forrester S."/>
        </authorList>
    </citation>
    <scope>NUCLEOTIDE SEQUENCE [LARGE SCALE GENOMIC DNA]</scope>
    <source>
        <strain evidence="4">Crithidia deanei Carvalho (ATCC PRA-265)</strain>
    </source>
</reference>
<dbReference type="GO" id="GO:0044458">
    <property type="term" value="P:motile cilium assembly"/>
    <property type="evidence" value="ECO:0007669"/>
    <property type="project" value="TreeGrafter"/>
</dbReference>
<dbReference type="Proteomes" id="UP000515908">
    <property type="component" value="Chromosome 05"/>
</dbReference>
<dbReference type="GO" id="GO:0070286">
    <property type="term" value="P:axonemal dynein complex assembly"/>
    <property type="evidence" value="ECO:0007669"/>
    <property type="project" value="InterPro"/>
</dbReference>
<gene>
    <name evidence="3" type="ORF">ADEAN_000301900</name>
</gene>
<name>A0A7G2C8W7_9TRYP</name>
<evidence type="ECO:0000313" key="3">
    <source>
        <dbReference type="EMBL" id="CAD2215564.1"/>
    </source>
</evidence>
<dbReference type="InterPro" id="IPR028235">
    <property type="entry name" value="DNAAF3_C"/>
</dbReference>